<dbReference type="PANTHER" id="PTHR46564:SF1">
    <property type="entry name" value="TRANSPOSASE"/>
    <property type="match status" value="1"/>
</dbReference>
<protein>
    <submittedName>
        <fullName evidence="2">Transposase</fullName>
    </submittedName>
</protein>
<organism evidence="2 3">
    <name type="scientific">Francisella opportunistica</name>
    <dbReference type="NCBI Taxonomy" id="2016517"/>
    <lineage>
        <taxon>Bacteria</taxon>
        <taxon>Pseudomonadati</taxon>
        <taxon>Pseudomonadota</taxon>
        <taxon>Gammaproteobacteria</taxon>
        <taxon>Thiotrichales</taxon>
        <taxon>Francisellaceae</taxon>
        <taxon>Francisella</taxon>
    </lineage>
</organism>
<evidence type="ECO:0000313" key="3">
    <source>
        <dbReference type="Proteomes" id="UP000253862"/>
    </source>
</evidence>
<dbReference type="EMBL" id="CP022375">
    <property type="protein sequence ID" value="AXH30690.1"/>
    <property type="molecule type" value="Genomic_DNA"/>
</dbReference>
<feature type="domain" description="Tc1-like transposase DDE" evidence="1">
    <location>
        <begin position="3"/>
        <end position="120"/>
    </location>
</feature>
<dbReference type="Pfam" id="PF13358">
    <property type="entry name" value="DDE_3"/>
    <property type="match status" value="1"/>
</dbReference>
<dbReference type="Gene3D" id="3.30.420.10">
    <property type="entry name" value="Ribonuclease H-like superfamily/Ribonuclease H"/>
    <property type="match status" value="1"/>
</dbReference>
<dbReference type="OrthoDB" id="6659486at2"/>
<evidence type="ECO:0000313" key="2">
    <source>
        <dbReference type="EMBL" id="AXH30690.1"/>
    </source>
</evidence>
<sequence>MPRTHGYSIKGERCYGTCDWGAKGRTNVIGALIGKILFAVGLFNCNIDTEVFKTWIKYFLLPNLKTNTVIVMDNATFHKNSQILNDIVKAGHFVEFLPAYSPDLNPIENKWAEKKAFIRKYKCSVTQCYAY</sequence>
<keyword evidence="3" id="KW-1185">Reference proteome</keyword>
<dbReference type="KEGG" id="foo:CGC45_02140"/>
<accession>A0A345JTP4</accession>
<dbReference type="Proteomes" id="UP000253862">
    <property type="component" value="Chromosome"/>
</dbReference>
<dbReference type="InterPro" id="IPR038717">
    <property type="entry name" value="Tc1-like_DDE_dom"/>
</dbReference>
<dbReference type="AlphaFoldDB" id="A0A345JTP4"/>
<proteinExistence type="predicted"/>
<dbReference type="PANTHER" id="PTHR46564">
    <property type="entry name" value="TRANSPOSASE"/>
    <property type="match status" value="1"/>
</dbReference>
<dbReference type="InterPro" id="IPR036397">
    <property type="entry name" value="RNaseH_sf"/>
</dbReference>
<dbReference type="GO" id="GO:0003676">
    <property type="term" value="F:nucleic acid binding"/>
    <property type="evidence" value="ECO:0007669"/>
    <property type="project" value="InterPro"/>
</dbReference>
<name>A0A345JTP4_9GAMM</name>
<reference evidence="2 3" key="1">
    <citation type="submission" date="2017-07" db="EMBL/GenBank/DDBJ databases">
        <title>Complete genome sequences and comparative analysis of the novel pathogen Francisella opportunistica.</title>
        <authorList>
            <person name="Dietrich E.A."/>
            <person name="Kingry L.C."/>
            <person name="Petersen J.M."/>
        </authorList>
    </citation>
    <scope>NUCLEOTIDE SEQUENCE [LARGE SCALE GENOMIC DNA]</scope>
    <source>
        <strain evidence="2 3">14-2155</strain>
    </source>
</reference>
<evidence type="ECO:0000259" key="1">
    <source>
        <dbReference type="Pfam" id="PF13358"/>
    </source>
</evidence>
<gene>
    <name evidence="2" type="ORF">CGC43_02165</name>
</gene>